<dbReference type="SUPFAM" id="SSF90257">
    <property type="entry name" value="Myosin rod fragments"/>
    <property type="match status" value="1"/>
</dbReference>
<dbReference type="EMBL" id="JAFDVH010000019">
    <property type="protein sequence ID" value="KAG7459355.1"/>
    <property type="molecule type" value="Genomic_DNA"/>
</dbReference>
<dbReference type="Gene3D" id="3.40.850.10">
    <property type="entry name" value="Kinesin motor domain"/>
    <property type="match status" value="2"/>
</dbReference>
<dbReference type="Gene3D" id="1.20.58.530">
    <property type="match status" value="1"/>
</dbReference>
<evidence type="ECO:0000313" key="17">
    <source>
        <dbReference type="EMBL" id="KAG7459355.1"/>
    </source>
</evidence>
<dbReference type="SUPFAM" id="SSF52540">
    <property type="entry name" value="P-loop containing nucleoside triphosphate hydrolases"/>
    <property type="match status" value="1"/>
</dbReference>
<evidence type="ECO:0000256" key="4">
    <source>
        <dbReference type="ARBA" id="ARBA00022481"/>
    </source>
</evidence>
<reference evidence="17" key="1">
    <citation type="submission" date="2021-01" db="EMBL/GenBank/DDBJ databases">
        <authorList>
            <person name="Zahm M."/>
            <person name="Roques C."/>
            <person name="Cabau C."/>
            <person name="Klopp C."/>
            <person name="Donnadieu C."/>
            <person name="Jouanno E."/>
            <person name="Lampietro C."/>
            <person name="Louis A."/>
            <person name="Herpin A."/>
            <person name="Echchiki A."/>
            <person name="Berthelot C."/>
            <person name="Parey E."/>
            <person name="Roest-Crollius H."/>
            <person name="Braasch I."/>
            <person name="Postlethwait J."/>
            <person name="Bobe J."/>
            <person name="Montfort J."/>
            <person name="Bouchez O."/>
            <person name="Begum T."/>
            <person name="Mejri S."/>
            <person name="Adams A."/>
            <person name="Chen W.-J."/>
            <person name="Guiguen Y."/>
        </authorList>
    </citation>
    <scope>NUCLEOTIDE SEQUENCE</scope>
    <source>
        <strain evidence="17">YG-15Mar2019-1</strain>
        <tissue evidence="17">Brain</tissue>
    </source>
</reference>
<dbReference type="Gene3D" id="1.10.10.820">
    <property type="match status" value="1"/>
</dbReference>
<evidence type="ECO:0000256" key="1">
    <source>
        <dbReference type="ARBA" id="ARBA00004657"/>
    </source>
</evidence>
<dbReference type="Gene3D" id="1.20.120.720">
    <property type="entry name" value="Myosin VI head, motor domain, U50 subdomain"/>
    <property type="match status" value="1"/>
</dbReference>
<dbReference type="PANTHER" id="PTHR45615">
    <property type="entry name" value="MYOSIN HEAVY CHAIN, NON-MUSCLE"/>
    <property type="match status" value="1"/>
</dbReference>
<evidence type="ECO:0000256" key="11">
    <source>
        <dbReference type="ARBA" id="ARBA00023179"/>
    </source>
</evidence>
<evidence type="ECO:0000256" key="5">
    <source>
        <dbReference type="ARBA" id="ARBA00022490"/>
    </source>
</evidence>
<evidence type="ECO:0000256" key="9">
    <source>
        <dbReference type="ARBA" id="ARBA00023123"/>
    </source>
</evidence>
<dbReference type="InterPro" id="IPR027417">
    <property type="entry name" value="P-loop_NTPase"/>
</dbReference>
<keyword evidence="10" id="KW-0505">Motor protein</keyword>
<dbReference type="Proteomes" id="UP001046870">
    <property type="component" value="Chromosome 19"/>
</dbReference>
<dbReference type="PROSITE" id="PS50096">
    <property type="entry name" value="IQ"/>
    <property type="match status" value="1"/>
</dbReference>
<evidence type="ECO:0000256" key="10">
    <source>
        <dbReference type="ARBA" id="ARBA00023175"/>
    </source>
</evidence>
<keyword evidence="9 13" id="KW-0518">Myosin</keyword>
<dbReference type="PROSITE" id="PS51844">
    <property type="entry name" value="SH3_LIKE"/>
    <property type="match status" value="1"/>
</dbReference>
<keyword evidence="12 13" id="KW-0009">Actin-binding</keyword>
<evidence type="ECO:0000256" key="8">
    <source>
        <dbReference type="ARBA" id="ARBA00023054"/>
    </source>
</evidence>
<evidence type="ECO:0000256" key="12">
    <source>
        <dbReference type="ARBA" id="ARBA00023203"/>
    </source>
</evidence>
<dbReference type="GO" id="GO:0051015">
    <property type="term" value="F:actin filament binding"/>
    <property type="evidence" value="ECO:0007669"/>
    <property type="project" value="InterPro"/>
</dbReference>
<comment type="caution">
    <text evidence="13">Lacks conserved residue(s) required for the propagation of feature annotation.</text>
</comment>
<dbReference type="InterPro" id="IPR008989">
    <property type="entry name" value="Myosin_S1_N"/>
</dbReference>
<dbReference type="FunFam" id="1.20.120.720:FF:000001">
    <property type="entry name" value="Myosin heavy chain, muscle"/>
    <property type="match status" value="1"/>
</dbReference>
<sequence>MSTDAEMAAYGPAAIYLRKPEKERIEAQNRPFDAKTACFVPDTKELYIKGVIQGKEGGKVTVKTADGETYSGLFCVTVNPYKWLPVYNAEVVTAYRGKKRMEAPPHIFSVSDNAYQNMLTDLLEKSRVTFQLPDERSYHIFYQIMSNHKPELIDMLLITTNPYDFPMISQGQITVASIDDKEELVATDTAIDILGFTAEEKVSIYKLTGAVMHYGNMKFKQKQREEQAEPDGTEVADKVAYLMGLNSADLLKALCYPRVKVGNEFVTKGQTVQQVANAVGALAKSVYEKMFLWMVIRINQMLDTKQPRQFFIGVLDIAGFEIFDFNSLEQLCINFTNEKLQQFFNHHMFVLEQEEYKKEGIDWEFIDFGMDLAACIELIEKPMGIFSILEEECMFPKATDTSFKNKLYDQHLGKNNAFQKPKPAKGKAEAHFSLVHYAGTVDYNIVGWLDKNKDPLNESVVQLYQKSSVKLLANLYASFASTEAAGLLGTLEEMRDEKLANLVTCTQALCRGYLMRKEFVKMMERREAVYAIQYNIRSFMNVKHWPWMKLYFKIKPLLKSAETEKEMANMKEDFIKCKEDLAKAEAKRKELEEKMVTLLQEKNDLLLQVQAESENLSDAEERCEGLIKNKIQLEAKIKELSERVDDEEEINAELTAKKRKLEDECSELKKDIDDLELTLAKVEKEKHATENKVFIYI</sequence>
<dbReference type="Gene3D" id="1.20.5.340">
    <property type="match status" value="1"/>
</dbReference>
<protein>
    <recommendedName>
        <fullName evidence="19">Myosin heavy chain</fullName>
    </recommendedName>
</protein>
<accession>A0A9D3PFQ9</accession>
<dbReference type="InterPro" id="IPR004009">
    <property type="entry name" value="SH3_Myosin"/>
</dbReference>
<dbReference type="SMART" id="SM00015">
    <property type="entry name" value="IQ"/>
    <property type="match status" value="1"/>
</dbReference>
<dbReference type="FunFam" id="1.20.5.340:FF:000004">
    <property type="entry name" value="Myosin heavy chain"/>
    <property type="match status" value="1"/>
</dbReference>
<dbReference type="PANTHER" id="PTHR45615:SF44">
    <property type="entry name" value="MYOSIN HEAVY CHAIN 4-RELATED"/>
    <property type="match status" value="1"/>
</dbReference>
<evidence type="ECO:0000256" key="3">
    <source>
        <dbReference type="ARBA" id="ARBA00022433"/>
    </source>
</evidence>
<dbReference type="SUPFAM" id="SSF50084">
    <property type="entry name" value="Myosin S1 fragment, N-terminal domain"/>
    <property type="match status" value="1"/>
</dbReference>
<keyword evidence="5" id="KW-0963">Cytoplasm</keyword>
<dbReference type="Gene3D" id="4.10.270.10">
    <property type="entry name" value="Myosin, subunit A"/>
    <property type="match status" value="1"/>
</dbReference>
<evidence type="ECO:0000256" key="2">
    <source>
        <dbReference type="ARBA" id="ARBA00008314"/>
    </source>
</evidence>
<evidence type="ECO:0000313" key="18">
    <source>
        <dbReference type="Proteomes" id="UP001046870"/>
    </source>
</evidence>
<dbReference type="PROSITE" id="PS51456">
    <property type="entry name" value="MYOSIN_MOTOR"/>
    <property type="match status" value="1"/>
</dbReference>
<dbReference type="GO" id="GO:0030016">
    <property type="term" value="C:myofibril"/>
    <property type="evidence" value="ECO:0007669"/>
    <property type="project" value="UniProtKB-SubCell"/>
</dbReference>
<gene>
    <name evidence="17" type="ORF">MATL_G00209800</name>
</gene>
<dbReference type="GO" id="GO:0000146">
    <property type="term" value="F:microfilament motor activity"/>
    <property type="evidence" value="ECO:0007669"/>
    <property type="project" value="TreeGrafter"/>
</dbReference>
<evidence type="ECO:0008006" key="19">
    <source>
        <dbReference type="Google" id="ProtNLM"/>
    </source>
</evidence>
<comment type="similarity">
    <text evidence="2 13">Belongs to the TRAFAC class myosin-kinesin ATPase superfamily. Myosin family.</text>
</comment>
<feature type="coiled-coil region" evidence="14">
    <location>
        <begin position="567"/>
        <end position="692"/>
    </location>
</feature>
<evidence type="ECO:0000259" key="16">
    <source>
        <dbReference type="PROSITE" id="PS51844"/>
    </source>
</evidence>
<feature type="domain" description="Myosin N-terminal SH3-like" evidence="16">
    <location>
        <begin position="33"/>
        <end position="88"/>
    </location>
</feature>
<comment type="subcellular location">
    <subcellularLocation>
        <location evidence="1">Cytoplasm</location>
        <location evidence="1">Myofibril</location>
    </subcellularLocation>
</comment>
<dbReference type="SMART" id="SM00242">
    <property type="entry name" value="MYSc"/>
    <property type="match status" value="1"/>
</dbReference>
<feature type="domain" description="Myosin motor" evidence="15">
    <location>
        <begin position="69"/>
        <end position="697"/>
    </location>
</feature>
<dbReference type="OrthoDB" id="312459at2759"/>
<dbReference type="Pfam" id="PF00063">
    <property type="entry name" value="Myosin_head"/>
    <property type="match status" value="2"/>
</dbReference>
<comment type="caution">
    <text evidence="17">The sequence shown here is derived from an EMBL/GenBank/DDBJ whole genome shotgun (WGS) entry which is preliminary data.</text>
</comment>
<evidence type="ECO:0000256" key="6">
    <source>
        <dbReference type="ARBA" id="ARBA00022741"/>
    </source>
</evidence>
<dbReference type="Gene3D" id="2.30.30.360">
    <property type="entry name" value="Myosin S1 fragment, N-terminal"/>
    <property type="match status" value="1"/>
</dbReference>
<proteinExistence type="inferred from homology"/>
<dbReference type="InterPro" id="IPR000048">
    <property type="entry name" value="IQ_motif_EF-hand-BS"/>
</dbReference>
<keyword evidence="11" id="KW-0514">Muscle protein</keyword>
<evidence type="ECO:0000256" key="7">
    <source>
        <dbReference type="ARBA" id="ARBA00022840"/>
    </source>
</evidence>
<dbReference type="InterPro" id="IPR036961">
    <property type="entry name" value="Kinesin_motor_dom_sf"/>
</dbReference>
<evidence type="ECO:0000259" key="15">
    <source>
        <dbReference type="PROSITE" id="PS51456"/>
    </source>
</evidence>
<dbReference type="AlphaFoldDB" id="A0A9D3PFQ9"/>
<keyword evidence="3" id="KW-0787">Thick filament</keyword>
<dbReference type="FunFam" id="1.20.58.530:FF:000001">
    <property type="entry name" value="Myosin heavy chain"/>
    <property type="match status" value="1"/>
</dbReference>
<keyword evidence="18" id="KW-1185">Reference proteome</keyword>
<organism evidence="17 18">
    <name type="scientific">Megalops atlanticus</name>
    <name type="common">Tarpon</name>
    <name type="synonym">Clupea gigantea</name>
    <dbReference type="NCBI Taxonomy" id="7932"/>
    <lineage>
        <taxon>Eukaryota</taxon>
        <taxon>Metazoa</taxon>
        <taxon>Chordata</taxon>
        <taxon>Craniata</taxon>
        <taxon>Vertebrata</taxon>
        <taxon>Euteleostomi</taxon>
        <taxon>Actinopterygii</taxon>
        <taxon>Neopterygii</taxon>
        <taxon>Teleostei</taxon>
        <taxon>Elopiformes</taxon>
        <taxon>Megalopidae</taxon>
        <taxon>Megalops</taxon>
    </lineage>
</organism>
<dbReference type="GO" id="GO:0016460">
    <property type="term" value="C:myosin II complex"/>
    <property type="evidence" value="ECO:0007669"/>
    <property type="project" value="TreeGrafter"/>
</dbReference>
<evidence type="ECO:0000256" key="13">
    <source>
        <dbReference type="PROSITE-ProRule" id="PRU00782"/>
    </source>
</evidence>
<keyword evidence="6" id="KW-0547">Nucleotide-binding</keyword>
<keyword evidence="4" id="KW-0488">Methylation</keyword>
<dbReference type="FunFam" id="1.10.10.820:FF:000001">
    <property type="entry name" value="Myosin heavy chain"/>
    <property type="match status" value="1"/>
</dbReference>
<evidence type="ECO:0000256" key="14">
    <source>
        <dbReference type="SAM" id="Coils"/>
    </source>
</evidence>
<name>A0A9D3PFQ9_MEGAT</name>
<dbReference type="InterPro" id="IPR001609">
    <property type="entry name" value="Myosin_head_motor_dom-like"/>
</dbReference>
<dbReference type="GO" id="GO:0005524">
    <property type="term" value="F:ATP binding"/>
    <property type="evidence" value="ECO:0007669"/>
    <property type="project" value="UniProtKB-KW"/>
</dbReference>
<keyword evidence="7" id="KW-0067">ATP-binding</keyword>
<dbReference type="GO" id="GO:0032982">
    <property type="term" value="C:myosin filament"/>
    <property type="evidence" value="ECO:0007669"/>
    <property type="project" value="UniProtKB-KW"/>
</dbReference>
<keyword evidence="8 14" id="KW-0175">Coiled coil</keyword>